<feature type="compositionally biased region" description="Polar residues" evidence="1">
    <location>
        <begin position="235"/>
        <end position="249"/>
    </location>
</feature>
<feature type="compositionally biased region" description="Low complexity" evidence="1">
    <location>
        <begin position="46"/>
        <end position="57"/>
    </location>
</feature>
<feature type="compositionally biased region" description="Basic and acidic residues" evidence="1">
    <location>
        <begin position="25"/>
        <end position="38"/>
    </location>
</feature>
<evidence type="ECO:0000313" key="3">
    <source>
        <dbReference type="Proteomes" id="UP000053593"/>
    </source>
</evidence>
<dbReference type="AlphaFoldDB" id="A0A0D0B837"/>
<proteinExistence type="predicted"/>
<keyword evidence="3" id="KW-1185">Reference proteome</keyword>
<gene>
    <name evidence="2" type="ORF">GYMLUDRAFT_652438</name>
</gene>
<evidence type="ECO:0000256" key="1">
    <source>
        <dbReference type="SAM" id="MobiDB-lite"/>
    </source>
</evidence>
<reference evidence="2 3" key="1">
    <citation type="submission" date="2014-04" db="EMBL/GenBank/DDBJ databases">
        <title>Evolutionary Origins and Diversification of the Mycorrhizal Mutualists.</title>
        <authorList>
            <consortium name="DOE Joint Genome Institute"/>
            <consortium name="Mycorrhizal Genomics Consortium"/>
            <person name="Kohler A."/>
            <person name="Kuo A."/>
            <person name="Nagy L.G."/>
            <person name="Floudas D."/>
            <person name="Copeland A."/>
            <person name="Barry K.W."/>
            <person name="Cichocki N."/>
            <person name="Veneault-Fourrey C."/>
            <person name="LaButti K."/>
            <person name="Lindquist E.A."/>
            <person name="Lipzen A."/>
            <person name="Lundell T."/>
            <person name="Morin E."/>
            <person name="Murat C."/>
            <person name="Riley R."/>
            <person name="Ohm R."/>
            <person name="Sun H."/>
            <person name="Tunlid A."/>
            <person name="Henrissat B."/>
            <person name="Grigoriev I.V."/>
            <person name="Hibbett D.S."/>
            <person name="Martin F."/>
        </authorList>
    </citation>
    <scope>NUCLEOTIDE SEQUENCE [LARGE SCALE GENOMIC DNA]</scope>
    <source>
        <strain evidence="2 3">FD-317 M1</strain>
    </source>
</reference>
<feature type="compositionally biased region" description="Acidic residues" evidence="1">
    <location>
        <begin position="275"/>
        <end position="284"/>
    </location>
</feature>
<accession>A0A0D0B837</accession>
<dbReference type="HOGENOM" id="CLU_980229_0_0_1"/>
<feature type="compositionally biased region" description="Basic and acidic residues" evidence="1">
    <location>
        <begin position="86"/>
        <end position="100"/>
    </location>
</feature>
<feature type="region of interest" description="Disordered" evidence="1">
    <location>
        <begin position="1"/>
        <end position="284"/>
    </location>
</feature>
<feature type="compositionally biased region" description="Polar residues" evidence="1">
    <location>
        <begin position="74"/>
        <end position="83"/>
    </location>
</feature>
<dbReference type="Proteomes" id="UP000053593">
    <property type="component" value="Unassembled WGS sequence"/>
</dbReference>
<organism evidence="2 3">
    <name type="scientific">Collybiopsis luxurians FD-317 M1</name>
    <dbReference type="NCBI Taxonomy" id="944289"/>
    <lineage>
        <taxon>Eukaryota</taxon>
        <taxon>Fungi</taxon>
        <taxon>Dikarya</taxon>
        <taxon>Basidiomycota</taxon>
        <taxon>Agaricomycotina</taxon>
        <taxon>Agaricomycetes</taxon>
        <taxon>Agaricomycetidae</taxon>
        <taxon>Agaricales</taxon>
        <taxon>Marasmiineae</taxon>
        <taxon>Omphalotaceae</taxon>
        <taxon>Collybiopsis</taxon>
        <taxon>Collybiopsis luxurians</taxon>
    </lineage>
</organism>
<protein>
    <submittedName>
        <fullName evidence="2">Uncharacterized protein</fullName>
    </submittedName>
</protein>
<feature type="compositionally biased region" description="Basic and acidic residues" evidence="1">
    <location>
        <begin position="256"/>
        <end position="274"/>
    </location>
</feature>
<name>A0A0D0B837_9AGAR</name>
<evidence type="ECO:0000313" key="2">
    <source>
        <dbReference type="EMBL" id="KIK59705.1"/>
    </source>
</evidence>
<feature type="compositionally biased region" description="Polar residues" evidence="1">
    <location>
        <begin position="185"/>
        <end position="205"/>
    </location>
</feature>
<dbReference type="EMBL" id="KN834778">
    <property type="protein sequence ID" value="KIK59705.1"/>
    <property type="molecule type" value="Genomic_DNA"/>
</dbReference>
<sequence length="284" mass="31085">MSSSPSSSQSNSSQLPDFSNVYGFVEKDADLVNPEEPKQYPAGTPSSSQLDSSQSGSIATVAVTSDGEEILSSPHETSQNSLEGESATKEDGIAGVKDGDLNDFFENRLTTGDTRAAKSDQLSQRGSESSDRDFVPSSQPEIDYRYLTKQRSPASEILRSQDVIRVRRRSRSEESIVPDSEPEQSRGSNDSSDGFYSEARQQYDSAESMDAFQVSMAFPSNGSSKSGKKRKRSATENARVSSSQGSANGFAQEPIVRQKQDKQRRPIKRQRIEDPESEVLEGNK</sequence>
<feature type="compositionally biased region" description="Low complexity" evidence="1">
    <location>
        <begin position="1"/>
        <end position="14"/>
    </location>
</feature>